<evidence type="ECO:0000313" key="7">
    <source>
        <dbReference type="EMBL" id="WDE98965.1"/>
    </source>
</evidence>
<evidence type="ECO:0000256" key="2">
    <source>
        <dbReference type="ARBA" id="ARBA00022723"/>
    </source>
</evidence>
<name>A0ABY7W0L4_9BACT</name>
<keyword evidence="2" id="KW-0479">Metal-binding</keyword>
<dbReference type="Proteomes" id="UP001214250">
    <property type="component" value="Chromosome 2"/>
</dbReference>
<evidence type="ECO:0000256" key="3">
    <source>
        <dbReference type="ARBA" id="ARBA00022801"/>
    </source>
</evidence>
<evidence type="ECO:0000256" key="5">
    <source>
        <dbReference type="SAM" id="SignalP"/>
    </source>
</evidence>
<gene>
    <name evidence="7" type="ORF">PQO03_14085</name>
</gene>
<evidence type="ECO:0000256" key="4">
    <source>
        <dbReference type="ARBA" id="ARBA00022837"/>
    </source>
</evidence>
<dbReference type="PANTHER" id="PTHR42693:SF33">
    <property type="entry name" value="ARYLSULFATASE"/>
    <property type="match status" value="1"/>
</dbReference>
<dbReference type="PANTHER" id="PTHR42693">
    <property type="entry name" value="ARYLSULFATASE FAMILY MEMBER"/>
    <property type="match status" value="1"/>
</dbReference>
<dbReference type="SUPFAM" id="SSF53649">
    <property type="entry name" value="Alkaline phosphatase-like"/>
    <property type="match status" value="1"/>
</dbReference>
<keyword evidence="4" id="KW-0106">Calcium</keyword>
<feature type="domain" description="Sulfatase N-terminal" evidence="6">
    <location>
        <begin position="28"/>
        <end position="362"/>
    </location>
</feature>
<dbReference type="Pfam" id="PF00884">
    <property type="entry name" value="Sulfatase"/>
    <property type="match status" value="1"/>
</dbReference>
<keyword evidence="8" id="KW-1185">Reference proteome</keyword>
<reference evidence="7 8" key="1">
    <citation type="submission" date="2023-02" db="EMBL/GenBank/DDBJ databases">
        <title>Genome sequence of Lentisphaera profundi SAORIC-696.</title>
        <authorList>
            <person name="Kim e."/>
            <person name="Cho J.-C."/>
            <person name="Choi A."/>
            <person name="Kang I."/>
        </authorList>
    </citation>
    <scope>NUCLEOTIDE SEQUENCE [LARGE SCALE GENOMIC DNA]</scope>
    <source>
        <strain evidence="7 8">SAORIC-696</strain>
    </source>
</reference>
<dbReference type="RefSeq" id="WP_274153830.1">
    <property type="nucleotide sequence ID" value="NZ_CP117812.1"/>
</dbReference>
<dbReference type="InterPro" id="IPR024607">
    <property type="entry name" value="Sulfatase_CS"/>
</dbReference>
<dbReference type="InterPro" id="IPR050738">
    <property type="entry name" value="Sulfatase"/>
</dbReference>
<dbReference type="PROSITE" id="PS00149">
    <property type="entry name" value="SULFATASE_2"/>
    <property type="match status" value="1"/>
</dbReference>
<protein>
    <submittedName>
        <fullName evidence="7">Sulfatase-like hydrolase/transferase</fullName>
    </submittedName>
</protein>
<evidence type="ECO:0000313" key="8">
    <source>
        <dbReference type="Proteomes" id="UP001214250"/>
    </source>
</evidence>
<keyword evidence="3" id="KW-0378">Hydrolase</keyword>
<accession>A0ABY7W0L4</accession>
<feature type="signal peptide" evidence="5">
    <location>
        <begin position="1"/>
        <end position="20"/>
    </location>
</feature>
<dbReference type="InterPro" id="IPR000917">
    <property type="entry name" value="Sulfatase_N"/>
</dbReference>
<feature type="chain" id="PRO_5045583818" evidence="5">
    <location>
        <begin position="21"/>
        <end position="467"/>
    </location>
</feature>
<dbReference type="EMBL" id="CP117812">
    <property type="protein sequence ID" value="WDE98965.1"/>
    <property type="molecule type" value="Genomic_DNA"/>
</dbReference>
<comment type="similarity">
    <text evidence="1">Belongs to the sulfatase family.</text>
</comment>
<proteinExistence type="inferred from homology"/>
<sequence length="467" mass="52770">MNKLLIILVSVFYLSSLITADEKANTPPNIIVIVVDDLGYADMSHTAMASDVSTPNIDALAEAGVRFTNAYATAPICNASRIAIMTGSYQQRQGVYWYGGPGLHGAKFTTIAESLKEKGYATGLVGKFHHGKTDHINGRGFPLNHGFDFFYGFSGGTKHYLHHSDSYQDRNLHEGAMYVQKEKKNVEGFTTELFGEQARSFINKNKDKSFYLHLSFNAVHNFTHQLPESYLKEKGLKGFADNESKETYWQWRQKIGYPAHPEGRDYYLGQLYFLDREIGLVMKQLDELKLTDNTAVFFISDNGGSLVTYANNGELNGGKYTLFEGGNRVPLIIKYPRLNSTTKVIDSVTSTMDLYPTICSLVKAEIPSHLDGINLLPILSAKGEIKKRTLFWDTKYQEALRRGKWKYIKTNKTPNKRLQITETPTGEFLYNLELDPGETKNLATLYPDLVSDMKLALKKWQEEIKNK</sequence>
<dbReference type="Gene3D" id="3.40.720.10">
    <property type="entry name" value="Alkaline Phosphatase, subunit A"/>
    <property type="match status" value="1"/>
</dbReference>
<evidence type="ECO:0000256" key="1">
    <source>
        <dbReference type="ARBA" id="ARBA00008779"/>
    </source>
</evidence>
<organism evidence="7 8">
    <name type="scientific">Lentisphaera profundi</name>
    <dbReference type="NCBI Taxonomy" id="1658616"/>
    <lineage>
        <taxon>Bacteria</taxon>
        <taxon>Pseudomonadati</taxon>
        <taxon>Lentisphaerota</taxon>
        <taxon>Lentisphaeria</taxon>
        <taxon>Lentisphaerales</taxon>
        <taxon>Lentisphaeraceae</taxon>
        <taxon>Lentisphaera</taxon>
    </lineage>
</organism>
<evidence type="ECO:0000259" key="6">
    <source>
        <dbReference type="Pfam" id="PF00884"/>
    </source>
</evidence>
<dbReference type="InterPro" id="IPR017850">
    <property type="entry name" value="Alkaline_phosphatase_core_sf"/>
</dbReference>
<keyword evidence="5" id="KW-0732">Signal</keyword>
<dbReference type="Gene3D" id="3.30.1120.10">
    <property type="match status" value="1"/>
</dbReference>